<keyword evidence="2" id="KW-1003">Cell membrane</keyword>
<evidence type="ECO:0000256" key="1">
    <source>
        <dbReference type="ARBA" id="ARBA00004533"/>
    </source>
</evidence>
<sequence length="290" mass="32781">MKNWLAHTSLQLISYLPLSVNQRIGRIIGFIGWYVSANMRQRTLLNLDRCYPDKSTAWKTKVGREALCSSAEALLETPTLWKAGKDKIASLLLNPESLDTIKTTYAKGDGLIVVVLHLGSWEYLGLITAMHTKTTSAYRPLNLPALNELVVEGRQSTGARLVPSTFKGIRELTKALSNKESICILPDQEPRRDQGIYADFFGKPAYTTNLMPKLAARHNTPVLYIAAERKRNGYYLHIEEGVKALYDKDLVTACNAMNSQIETMINKFPEQYSWSYKRFKRLPDGTNLYS</sequence>
<gene>
    <name evidence="7" type="ORF">EV695_1574</name>
</gene>
<comment type="subcellular location">
    <subcellularLocation>
        <location evidence="1">Cell inner membrane</location>
    </subcellularLocation>
</comment>
<proteinExistence type="predicted"/>
<dbReference type="GO" id="GO:0005886">
    <property type="term" value="C:plasma membrane"/>
    <property type="evidence" value="ECO:0007669"/>
    <property type="project" value="UniProtKB-SubCell"/>
</dbReference>
<dbReference type="PANTHER" id="PTHR30606">
    <property type="entry name" value="LIPID A BIOSYNTHESIS LAUROYL ACYLTRANSFERASE"/>
    <property type="match status" value="1"/>
</dbReference>
<evidence type="ECO:0000256" key="4">
    <source>
        <dbReference type="ARBA" id="ARBA00022679"/>
    </source>
</evidence>
<dbReference type="InterPro" id="IPR004960">
    <property type="entry name" value="LipA_acyltrans"/>
</dbReference>
<accession>A0A4R1F3C7</accession>
<dbReference type="Pfam" id="PF03279">
    <property type="entry name" value="Lip_A_acyltrans"/>
    <property type="match status" value="1"/>
</dbReference>
<dbReference type="AlphaFoldDB" id="A0A4R1F3C7"/>
<keyword evidence="5" id="KW-0472">Membrane</keyword>
<evidence type="ECO:0000256" key="5">
    <source>
        <dbReference type="ARBA" id="ARBA00023136"/>
    </source>
</evidence>
<dbReference type="PIRSF" id="PIRSF026649">
    <property type="entry name" value="MsbB"/>
    <property type="match status" value="1"/>
</dbReference>
<dbReference type="GO" id="GO:0009247">
    <property type="term" value="P:glycolipid biosynthetic process"/>
    <property type="evidence" value="ECO:0007669"/>
    <property type="project" value="UniProtKB-ARBA"/>
</dbReference>
<keyword evidence="3" id="KW-0997">Cell inner membrane</keyword>
<keyword evidence="8" id="KW-1185">Reference proteome</keyword>
<evidence type="ECO:0000256" key="3">
    <source>
        <dbReference type="ARBA" id="ARBA00022519"/>
    </source>
</evidence>
<reference evidence="7 8" key="1">
    <citation type="submission" date="2019-03" db="EMBL/GenBank/DDBJ databases">
        <title>Genomic Encyclopedia of Type Strains, Phase IV (KMG-IV): sequencing the most valuable type-strain genomes for metagenomic binning, comparative biology and taxonomic classification.</title>
        <authorList>
            <person name="Goeker M."/>
        </authorList>
    </citation>
    <scope>NUCLEOTIDE SEQUENCE [LARGE SCALE GENOMIC DNA]</scope>
    <source>
        <strain evidence="7 8">DSM 24830</strain>
    </source>
</reference>
<keyword evidence="6" id="KW-0012">Acyltransferase</keyword>
<evidence type="ECO:0000256" key="6">
    <source>
        <dbReference type="ARBA" id="ARBA00023315"/>
    </source>
</evidence>
<evidence type="ECO:0000313" key="8">
    <source>
        <dbReference type="Proteomes" id="UP000294887"/>
    </source>
</evidence>
<protein>
    <submittedName>
        <fullName evidence="7">KDO2-lipid IV(A) lauroyltransferase</fullName>
    </submittedName>
</protein>
<dbReference type="Proteomes" id="UP000294887">
    <property type="component" value="Unassembled WGS sequence"/>
</dbReference>
<evidence type="ECO:0000313" key="7">
    <source>
        <dbReference type="EMBL" id="TCJ87072.1"/>
    </source>
</evidence>
<dbReference type="GO" id="GO:0016746">
    <property type="term" value="F:acyltransferase activity"/>
    <property type="evidence" value="ECO:0007669"/>
    <property type="project" value="UniProtKB-KW"/>
</dbReference>
<dbReference type="PANTHER" id="PTHR30606:SF10">
    <property type="entry name" value="PHOSPHATIDYLINOSITOL MANNOSIDE ACYLTRANSFERASE"/>
    <property type="match status" value="1"/>
</dbReference>
<organism evidence="7 8">
    <name type="scientific">Cocleimonas flava</name>
    <dbReference type="NCBI Taxonomy" id="634765"/>
    <lineage>
        <taxon>Bacteria</taxon>
        <taxon>Pseudomonadati</taxon>
        <taxon>Pseudomonadota</taxon>
        <taxon>Gammaproteobacteria</taxon>
        <taxon>Thiotrichales</taxon>
        <taxon>Thiotrichaceae</taxon>
        <taxon>Cocleimonas</taxon>
    </lineage>
</organism>
<dbReference type="RefSeq" id="WP_165874651.1">
    <property type="nucleotide sequence ID" value="NZ_BAAAFU010000004.1"/>
</dbReference>
<comment type="caution">
    <text evidence="7">The sequence shown here is derived from an EMBL/GenBank/DDBJ whole genome shotgun (WGS) entry which is preliminary data.</text>
</comment>
<dbReference type="CDD" id="cd07984">
    <property type="entry name" value="LPLAT_LABLAT-like"/>
    <property type="match status" value="1"/>
</dbReference>
<name>A0A4R1F3C7_9GAMM</name>
<keyword evidence="4 7" id="KW-0808">Transferase</keyword>
<dbReference type="EMBL" id="SMFQ01000003">
    <property type="protein sequence ID" value="TCJ87072.1"/>
    <property type="molecule type" value="Genomic_DNA"/>
</dbReference>
<evidence type="ECO:0000256" key="2">
    <source>
        <dbReference type="ARBA" id="ARBA00022475"/>
    </source>
</evidence>